<keyword evidence="3" id="KW-1185">Reference proteome</keyword>
<evidence type="ECO:0000259" key="1">
    <source>
        <dbReference type="Pfam" id="PF02579"/>
    </source>
</evidence>
<dbReference type="SUPFAM" id="SSF53146">
    <property type="entry name" value="Nitrogenase accessory factor-like"/>
    <property type="match status" value="1"/>
</dbReference>
<organism evidence="2 3">
    <name type="scientific">Alkalibaculum bacchi</name>
    <dbReference type="NCBI Taxonomy" id="645887"/>
    <lineage>
        <taxon>Bacteria</taxon>
        <taxon>Bacillati</taxon>
        <taxon>Bacillota</taxon>
        <taxon>Clostridia</taxon>
        <taxon>Eubacteriales</taxon>
        <taxon>Eubacteriaceae</taxon>
        <taxon>Alkalibaculum</taxon>
    </lineage>
</organism>
<evidence type="ECO:0000313" key="3">
    <source>
        <dbReference type="Proteomes" id="UP000253490"/>
    </source>
</evidence>
<sequence length="122" mass="13013">MKIAIPVDEKDMGTNVCVSFGRTPYFLIYDTESKESVFLDNSAVASSGGAGIKAAQIIVDSNIEALLTPRCGQNAANVLKAANIKMYKTTTLSVKDSIDAFIAETLSLLDDIHEGFHGQVGN</sequence>
<protein>
    <submittedName>
        <fullName evidence="2">Putative Fe-Mo cluster-binding NifX family protein</fullName>
    </submittedName>
</protein>
<dbReference type="OrthoDB" id="9807451at2"/>
<dbReference type="RefSeq" id="WP_113920438.1">
    <property type="nucleotide sequence ID" value="NZ_QNRX01000007.1"/>
</dbReference>
<dbReference type="CDD" id="cd00851">
    <property type="entry name" value="MTH1175"/>
    <property type="match status" value="1"/>
</dbReference>
<evidence type="ECO:0000313" key="2">
    <source>
        <dbReference type="EMBL" id="RBP65310.1"/>
    </source>
</evidence>
<dbReference type="InterPro" id="IPR033913">
    <property type="entry name" value="MTH1175_dom"/>
</dbReference>
<dbReference type="InterPro" id="IPR003731">
    <property type="entry name" value="Di-Nase_FeMo-co_biosynth"/>
</dbReference>
<dbReference type="PANTHER" id="PTHR42983:SF1">
    <property type="entry name" value="IRON-MOLYBDENUM PROTEIN"/>
    <property type="match status" value="1"/>
</dbReference>
<dbReference type="PANTHER" id="PTHR42983">
    <property type="entry name" value="DINITROGENASE IRON-MOLYBDENUM COFACTOR PROTEIN-RELATED"/>
    <property type="match status" value="1"/>
</dbReference>
<dbReference type="Pfam" id="PF02579">
    <property type="entry name" value="Nitro_FeMo-Co"/>
    <property type="match status" value="1"/>
</dbReference>
<gene>
    <name evidence="2" type="ORF">DES36_10747</name>
</gene>
<dbReference type="AlphaFoldDB" id="A0A366IAC5"/>
<dbReference type="Proteomes" id="UP000253490">
    <property type="component" value="Unassembled WGS sequence"/>
</dbReference>
<dbReference type="Gene3D" id="3.30.420.130">
    <property type="entry name" value="Dinitrogenase iron-molybdenum cofactor biosynthesis domain"/>
    <property type="match status" value="1"/>
</dbReference>
<reference evidence="2 3" key="1">
    <citation type="submission" date="2018-06" db="EMBL/GenBank/DDBJ databases">
        <title>Genomic Encyclopedia of Type Strains, Phase IV (KMG-IV): sequencing the most valuable type-strain genomes for metagenomic binning, comparative biology and taxonomic classification.</title>
        <authorList>
            <person name="Goeker M."/>
        </authorList>
    </citation>
    <scope>NUCLEOTIDE SEQUENCE [LARGE SCALE GENOMIC DNA]</scope>
    <source>
        <strain evidence="2 3">DSM 22112</strain>
    </source>
</reference>
<comment type="caution">
    <text evidence="2">The sequence shown here is derived from an EMBL/GenBank/DDBJ whole genome shotgun (WGS) entry which is preliminary data.</text>
</comment>
<accession>A0A366IAC5</accession>
<feature type="domain" description="Dinitrogenase iron-molybdenum cofactor biosynthesis" evidence="1">
    <location>
        <begin position="13"/>
        <end position="102"/>
    </location>
</feature>
<dbReference type="InterPro" id="IPR036105">
    <property type="entry name" value="DiNase_FeMo-co_biosyn_sf"/>
</dbReference>
<dbReference type="EMBL" id="QNRX01000007">
    <property type="protein sequence ID" value="RBP65310.1"/>
    <property type="molecule type" value="Genomic_DNA"/>
</dbReference>
<name>A0A366IAC5_9FIRM</name>
<proteinExistence type="predicted"/>